<name>A0A0R2CAL2_9LACO</name>
<dbReference type="GO" id="GO:0005737">
    <property type="term" value="C:cytoplasm"/>
    <property type="evidence" value="ECO:0007669"/>
    <property type="project" value="UniProtKB-SubCell"/>
</dbReference>
<dbReference type="SUPFAM" id="SSF53244">
    <property type="entry name" value="MurD-like peptide ligases, peptide-binding domain"/>
    <property type="match status" value="1"/>
</dbReference>
<keyword evidence="7" id="KW-1185">Reference proteome</keyword>
<evidence type="ECO:0000259" key="5">
    <source>
        <dbReference type="Pfam" id="PF08245"/>
    </source>
</evidence>
<keyword evidence="3" id="KW-0133">Cell shape</keyword>
<comment type="pathway">
    <text evidence="1 3">Cell wall biogenesis; peptidoglycan biosynthesis.</text>
</comment>
<evidence type="ECO:0000313" key="7">
    <source>
        <dbReference type="Proteomes" id="UP000051789"/>
    </source>
</evidence>
<dbReference type="InterPro" id="IPR013221">
    <property type="entry name" value="Mur_ligase_cen"/>
</dbReference>
<evidence type="ECO:0000259" key="4">
    <source>
        <dbReference type="Pfam" id="PF02875"/>
    </source>
</evidence>
<keyword evidence="3" id="KW-0131">Cell cycle</keyword>
<feature type="domain" description="Mur ligase central" evidence="5">
    <location>
        <begin position="115"/>
        <end position="335"/>
    </location>
</feature>
<dbReference type="SUPFAM" id="SSF63418">
    <property type="entry name" value="MurE/MurF N-terminal domain"/>
    <property type="match status" value="1"/>
</dbReference>
<evidence type="ECO:0000256" key="3">
    <source>
        <dbReference type="RuleBase" id="RU004135"/>
    </source>
</evidence>
<evidence type="ECO:0000313" key="6">
    <source>
        <dbReference type="EMBL" id="KRM87060.1"/>
    </source>
</evidence>
<keyword evidence="3" id="KW-0961">Cell wall biogenesis/degradation</keyword>
<accession>A0A0R2CAL2</accession>
<comment type="subcellular location">
    <subcellularLocation>
        <location evidence="3">Cytoplasm</location>
    </subcellularLocation>
</comment>
<dbReference type="InterPro" id="IPR036565">
    <property type="entry name" value="Mur-like_cat_sf"/>
</dbReference>
<dbReference type="RefSeq" id="WP_056969311.1">
    <property type="nucleotide sequence ID" value="NZ_AYZK01000003.1"/>
</dbReference>
<dbReference type="PANTHER" id="PTHR23135">
    <property type="entry name" value="MUR LIGASE FAMILY MEMBER"/>
    <property type="match status" value="1"/>
</dbReference>
<comment type="similarity">
    <text evidence="2">Belongs to the MurCDEF family. MurE subfamily.</text>
</comment>
<sequence length="520" mass="56847">MAISLTACILLLKEHHLLKSSAVQSDVNVEMTGISYDSRKVEGPTLFFCKGDKFRPIYLSMAKDSGATTYVAEKPYVEGNGLNALIVVNITKAMAILSAAFYDFPQDDLEVIAYTGTKGKTTSAYFTRGILEAAHPHHVALFSTIERIVGPNPDQRFKSDLSTPESMDLFHDMREAVNNGMTHLVMEVSSQAYLRNRVFGLTYDVGFFLNITPNHIGPNEHPNFENYLHNKVQVLVNSRQVVINAETEHFDAVYAAARTTTYADSIYLLASTDFKPTNPDLPIDFRYEPIETDLEISKFRLVPVTDKAVELNIGGQYQLGLVGDFNVSNASAAIIGAGLMGTDATKAAAGIANVAVPGRMESVVVPHHGHVFIDDAHSYTSLHTLLSFMHRAYAAPHLRVVLGAPGGKGVELRGDFARALNEQATDVYLTTDDPEFEDPAAIIDQIDEQIDHERVTVRKVLDRRAAIRAAIADSAADDIVLITGKGEEASQRVRGVDGEWPGDVVVANQEAAKLGQEESK</sequence>
<keyword evidence="3" id="KW-0573">Peptidoglycan synthesis</keyword>
<dbReference type="GO" id="GO:0071555">
    <property type="term" value="P:cell wall organization"/>
    <property type="evidence" value="ECO:0007669"/>
    <property type="project" value="UniProtKB-KW"/>
</dbReference>
<comment type="caution">
    <text evidence="6">The sequence shown here is derived from an EMBL/GenBank/DDBJ whole genome shotgun (WGS) entry which is preliminary data.</text>
</comment>
<reference evidence="6 7" key="1">
    <citation type="journal article" date="2015" name="Genome Announc.">
        <title>Expanding the biotechnology potential of lactobacilli through comparative genomics of 213 strains and associated genera.</title>
        <authorList>
            <person name="Sun Z."/>
            <person name="Harris H.M."/>
            <person name="McCann A."/>
            <person name="Guo C."/>
            <person name="Argimon S."/>
            <person name="Zhang W."/>
            <person name="Yang X."/>
            <person name="Jeffery I.B."/>
            <person name="Cooney J.C."/>
            <person name="Kagawa T.F."/>
            <person name="Liu W."/>
            <person name="Song Y."/>
            <person name="Salvetti E."/>
            <person name="Wrobel A."/>
            <person name="Rasinkangas P."/>
            <person name="Parkhill J."/>
            <person name="Rea M.C."/>
            <person name="O'Sullivan O."/>
            <person name="Ritari J."/>
            <person name="Douillard F.P."/>
            <person name="Paul Ross R."/>
            <person name="Yang R."/>
            <person name="Briner A.E."/>
            <person name="Felis G.E."/>
            <person name="de Vos W.M."/>
            <person name="Barrangou R."/>
            <person name="Klaenhammer T.R."/>
            <person name="Caufield P.W."/>
            <person name="Cui Y."/>
            <person name="Zhang H."/>
            <person name="O'Toole P.W."/>
        </authorList>
    </citation>
    <scope>NUCLEOTIDE SEQUENCE [LARGE SCALE GENOMIC DNA]</scope>
    <source>
        <strain evidence="6 7">DSM 22698</strain>
    </source>
</reference>
<evidence type="ECO:0000256" key="1">
    <source>
        <dbReference type="ARBA" id="ARBA00004752"/>
    </source>
</evidence>
<keyword evidence="6" id="KW-0436">Ligase</keyword>
<dbReference type="InterPro" id="IPR005761">
    <property type="entry name" value="UDP-N-AcMur-Glu-dNH2Pim_ligase"/>
</dbReference>
<proteinExistence type="inferred from homology"/>
<organism evidence="6 7">
    <name type="scientific">Lacticaseibacillus thailandensis DSM 22698 = JCM 13996</name>
    <dbReference type="NCBI Taxonomy" id="1423810"/>
    <lineage>
        <taxon>Bacteria</taxon>
        <taxon>Bacillati</taxon>
        <taxon>Bacillota</taxon>
        <taxon>Bacilli</taxon>
        <taxon>Lactobacillales</taxon>
        <taxon>Lactobacillaceae</taxon>
        <taxon>Lacticaseibacillus</taxon>
    </lineage>
</organism>
<keyword evidence="3" id="KW-0132">Cell division</keyword>
<dbReference type="AlphaFoldDB" id="A0A0R2CAL2"/>
<dbReference type="InterPro" id="IPR036615">
    <property type="entry name" value="Mur_ligase_C_dom_sf"/>
</dbReference>
<dbReference type="Gene3D" id="3.90.190.20">
    <property type="entry name" value="Mur ligase, C-terminal domain"/>
    <property type="match status" value="1"/>
</dbReference>
<dbReference type="UniPathway" id="UPA00219"/>
<dbReference type="NCBIfam" id="TIGR01085">
    <property type="entry name" value="murE"/>
    <property type="match status" value="1"/>
</dbReference>
<dbReference type="Proteomes" id="UP000051789">
    <property type="component" value="Unassembled WGS sequence"/>
</dbReference>
<dbReference type="Gene3D" id="3.40.1390.10">
    <property type="entry name" value="MurE/MurF, N-terminal domain"/>
    <property type="match status" value="1"/>
</dbReference>
<dbReference type="PANTHER" id="PTHR23135:SF4">
    <property type="entry name" value="UDP-N-ACETYLMURAMOYL-L-ALANYL-D-GLUTAMATE--2,6-DIAMINOPIMELATE LIGASE MURE HOMOLOG, CHLOROPLASTIC"/>
    <property type="match status" value="1"/>
</dbReference>
<dbReference type="GO" id="GO:0009252">
    <property type="term" value="P:peptidoglycan biosynthetic process"/>
    <property type="evidence" value="ECO:0007669"/>
    <property type="project" value="UniProtKB-UniPathway"/>
</dbReference>
<protein>
    <submittedName>
        <fullName evidence="6">UDP-N-acetylmuramoylalanyl-D-glutamate--2, 6-diaminopimelate ligase</fullName>
    </submittedName>
</protein>
<dbReference type="GO" id="GO:0051301">
    <property type="term" value="P:cell division"/>
    <property type="evidence" value="ECO:0007669"/>
    <property type="project" value="UniProtKB-KW"/>
</dbReference>
<dbReference type="STRING" id="1423810.FD19_GL001210"/>
<feature type="domain" description="Mur ligase C-terminal" evidence="4">
    <location>
        <begin position="358"/>
        <end position="486"/>
    </location>
</feature>
<dbReference type="Pfam" id="PF08245">
    <property type="entry name" value="Mur_ligase_M"/>
    <property type="match status" value="1"/>
</dbReference>
<evidence type="ECO:0000256" key="2">
    <source>
        <dbReference type="ARBA" id="ARBA00005898"/>
    </source>
</evidence>
<dbReference type="NCBIfam" id="NF001130">
    <property type="entry name" value="PRK00139.2-4"/>
    <property type="match status" value="1"/>
</dbReference>
<dbReference type="SUPFAM" id="SSF53623">
    <property type="entry name" value="MurD-like peptide ligases, catalytic domain"/>
    <property type="match status" value="1"/>
</dbReference>
<dbReference type="EMBL" id="AYZK01000003">
    <property type="protein sequence ID" value="KRM87060.1"/>
    <property type="molecule type" value="Genomic_DNA"/>
</dbReference>
<dbReference type="InterPro" id="IPR004101">
    <property type="entry name" value="Mur_ligase_C"/>
</dbReference>
<dbReference type="GO" id="GO:0016881">
    <property type="term" value="F:acid-amino acid ligase activity"/>
    <property type="evidence" value="ECO:0007669"/>
    <property type="project" value="InterPro"/>
</dbReference>
<dbReference type="InterPro" id="IPR035911">
    <property type="entry name" value="MurE/MurF_N"/>
</dbReference>
<dbReference type="PATRIC" id="fig|1423810.4.peg.1246"/>
<dbReference type="GO" id="GO:0008360">
    <property type="term" value="P:regulation of cell shape"/>
    <property type="evidence" value="ECO:0007669"/>
    <property type="project" value="UniProtKB-KW"/>
</dbReference>
<dbReference type="Pfam" id="PF02875">
    <property type="entry name" value="Mur_ligase_C"/>
    <property type="match status" value="1"/>
</dbReference>
<dbReference type="GO" id="GO:0005524">
    <property type="term" value="F:ATP binding"/>
    <property type="evidence" value="ECO:0007669"/>
    <property type="project" value="InterPro"/>
</dbReference>
<gene>
    <name evidence="6" type="ORF">FD19_GL001210</name>
</gene>
<dbReference type="Gene3D" id="3.40.1190.10">
    <property type="entry name" value="Mur-like, catalytic domain"/>
    <property type="match status" value="1"/>
</dbReference>